<feature type="domain" description="Rubredoxin" evidence="1">
    <location>
        <begin position="314"/>
        <end position="334"/>
    </location>
</feature>
<keyword evidence="3" id="KW-1185">Reference proteome</keyword>
<gene>
    <name evidence="2" type="ORF">ACFQPB_13770</name>
</gene>
<dbReference type="Proteomes" id="UP001596501">
    <property type="component" value="Unassembled WGS sequence"/>
</dbReference>
<accession>A0ABW2QLP7</accession>
<name>A0ABW2QLP7_9BURK</name>
<evidence type="ECO:0000259" key="1">
    <source>
        <dbReference type="Pfam" id="PF00301"/>
    </source>
</evidence>
<sequence length="433" mass="48519">MSEERYEQSCFMKWCLEHPGPYTLNEEIELRKEAMAALVESVKTGDITSLDGVESPLSERIRARHGVTDFEMNSNWVGSSQDWICPCCGRSKFQVSRVGKKGQILAKLVVHHDHMGEAMKAAFHSAFEVAGTRVEQIDGWRLVERMGDAFAAYAEVLVCEDCNNADTEAKKLAGSPSYFSFSIGQIRRFISSADHRPHLVEPARAGAVWEEAEPAYKLRMKLIRAVAQAAATDAHWYEPHARATDPIPVFGFARRGVESEIARWAYADPLLRALGANTKVSAPNLSRWRQVTQKPGKMLPANYLAMLRTEESHGRSWEALPEDWCCPICQRSKHELVYVGEQGKVIFAMRLVTGRGAWAPLTRICNHCESTLMSLKWEGAQRAGKAPKNSYSFVEPMELGKIITARPHSPHLIRTKEAQELLALVVQRISEAS</sequence>
<dbReference type="Gene3D" id="2.20.28.10">
    <property type="match status" value="1"/>
</dbReference>
<dbReference type="SUPFAM" id="SSF57802">
    <property type="entry name" value="Rubredoxin-like"/>
    <property type="match status" value="1"/>
</dbReference>
<dbReference type="RefSeq" id="WP_382224261.1">
    <property type="nucleotide sequence ID" value="NZ_JBHTCA010000010.1"/>
</dbReference>
<comment type="caution">
    <text evidence="2">The sequence shown here is derived from an EMBL/GenBank/DDBJ whole genome shotgun (WGS) entry which is preliminary data.</text>
</comment>
<dbReference type="InterPro" id="IPR024935">
    <property type="entry name" value="Rubredoxin_dom"/>
</dbReference>
<dbReference type="Pfam" id="PF00301">
    <property type="entry name" value="Rubredoxin"/>
    <property type="match status" value="1"/>
</dbReference>
<dbReference type="EMBL" id="JBHTCA010000010">
    <property type="protein sequence ID" value="MFC7409932.1"/>
    <property type="molecule type" value="Genomic_DNA"/>
</dbReference>
<evidence type="ECO:0000313" key="2">
    <source>
        <dbReference type="EMBL" id="MFC7409932.1"/>
    </source>
</evidence>
<proteinExistence type="predicted"/>
<evidence type="ECO:0000313" key="3">
    <source>
        <dbReference type="Proteomes" id="UP001596501"/>
    </source>
</evidence>
<protein>
    <submittedName>
        <fullName evidence="2">Rubredoxin</fullName>
    </submittedName>
</protein>
<reference evidence="3" key="1">
    <citation type="journal article" date="2019" name="Int. J. Syst. Evol. Microbiol.">
        <title>The Global Catalogue of Microorganisms (GCM) 10K type strain sequencing project: providing services to taxonomists for standard genome sequencing and annotation.</title>
        <authorList>
            <consortium name="The Broad Institute Genomics Platform"/>
            <consortium name="The Broad Institute Genome Sequencing Center for Infectious Disease"/>
            <person name="Wu L."/>
            <person name="Ma J."/>
        </authorList>
    </citation>
    <scope>NUCLEOTIDE SEQUENCE [LARGE SCALE GENOMIC DNA]</scope>
    <source>
        <strain evidence="3">CGMCC 1.12371</strain>
    </source>
</reference>
<organism evidence="2 3">
    <name type="scientific">Hydrogenophaga atypica</name>
    <dbReference type="NCBI Taxonomy" id="249409"/>
    <lineage>
        <taxon>Bacteria</taxon>
        <taxon>Pseudomonadati</taxon>
        <taxon>Pseudomonadota</taxon>
        <taxon>Betaproteobacteria</taxon>
        <taxon>Burkholderiales</taxon>
        <taxon>Comamonadaceae</taxon>
        <taxon>Hydrogenophaga</taxon>
    </lineage>
</organism>